<feature type="transmembrane region" description="Helical" evidence="6">
    <location>
        <begin position="294"/>
        <end position="318"/>
    </location>
</feature>
<comment type="caution">
    <text evidence="8">The sequence shown here is derived from an EMBL/GenBank/DDBJ whole genome shotgun (WGS) entry which is preliminary data.</text>
</comment>
<dbReference type="STRING" id="47879.AXG94_06865"/>
<evidence type="ECO:0000256" key="5">
    <source>
        <dbReference type="ARBA" id="ARBA00038514"/>
    </source>
</evidence>
<dbReference type="GO" id="GO:0022857">
    <property type="term" value="F:transmembrane transporter activity"/>
    <property type="evidence" value="ECO:0007669"/>
    <property type="project" value="InterPro"/>
</dbReference>
<dbReference type="KEGG" id="pcg:AXG94_06865"/>
<dbReference type="InterPro" id="IPR000849">
    <property type="entry name" value="Sugar_P_transporter"/>
</dbReference>
<feature type="transmembrane region" description="Helical" evidence="6">
    <location>
        <begin position="33"/>
        <end position="53"/>
    </location>
</feature>
<evidence type="ECO:0000256" key="4">
    <source>
        <dbReference type="ARBA" id="ARBA00023136"/>
    </source>
</evidence>
<feature type="transmembrane region" description="Helical" evidence="6">
    <location>
        <begin position="386"/>
        <end position="410"/>
    </location>
</feature>
<dbReference type="AlphaFoldDB" id="A0A3M3EWF3"/>
<dbReference type="EMBL" id="RBOJ01000025">
    <property type="protein sequence ID" value="RMM53935.1"/>
    <property type="molecule type" value="Genomic_DNA"/>
</dbReference>
<feature type="transmembrane region" description="Helical" evidence="6">
    <location>
        <begin position="73"/>
        <end position="93"/>
    </location>
</feature>
<reference evidence="8 9" key="1">
    <citation type="submission" date="2018-08" db="EMBL/GenBank/DDBJ databases">
        <title>Recombination of ecologically and evolutionarily significant loci maintains genetic cohesion in the Pseudomonas syringae species complex.</title>
        <authorList>
            <person name="Dillon M."/>
            <person name="Thakur S."/>
            <person name="Almeida R.N.D."/>
            <person name="Weir B.S."/>
            <person name="Guttman D.S."/>
        </authorList>
    </citation>
    <scope>NUCLEOTIDE SEQUENCE [LARGE SCALE GENOMIC DNA]</scope>
    <source>
        <strain evidence="8 9">NCPPB2445</strain>
    </source>
</reference>
<dbReference type="PIRSF" id="PIRSF002808">
    <property type="entry name" value="Hexose_phosphate_transp"/>
    <property type="match status" value="1"/>
</dbReference>
<feature type="transmembrane region" description="Helical" evidence="6">
    <location>
        <begin position="189"/>
        <end position="209"/>
    </location>
</feature>
<comment type="subcellular location">
    <subcellularLocation>
        <location evidence="1">Membrane</location>
        <topology evidence="1">Multi-pass membrane protein</topology>
    </subcellularLocation>
</comment>
<dbReference type="PANTHER" id="PTHR11662">
    <property type="entry name" value="SOLUTE CARRIER FAMILY 17"/>
    <property type="match status" value="1"/>
</dbReference>
<accession>A0A3M3EWF3</accession>
<dbReference type="PROSITE" id="PS50850">
    <property type="entry name" value="MFS"/>
    <property type="match status" value="1"/>
</dbReference>
<evidence type="ECO:0000313" key="8">
    <source>
        <dbReference type="EMBL" id="RMM53935.1"/>
    </source>
</evidence>
<protein>
    <recommendedName>
        <fullName evidence="7">Major facilitator superfamily (MFS) profile domain-containing protein</fullName>
    </recommendedName>
</protein>
<feature type="transmembrane region" description="Helical" evidence="6">
    <location>
        <begin position="256"/>
        <end position="274"/>
    </location>
</feature>
<feature type="domain" description="Major facilitator superfamily (MFS) profile" evidence="7">
    <location>
        <begin position="35"/>
        <end position="442"/>
    </location>
</feature>
<dbReference type="SUPFAM" id="SSF103473">
    <property type="entry name" value="MFS general substrate transporter"/>
    <property type="match status" value="1"/>
</dbReference>
<dbReference type="InterPro" id="IPR020846">
    <property type="entry name" value="MFS_dom"/>
</dbReference>
<dbReference type="GeneID" id="55644076"/>
<keyword evidence="3 6" id="KW-1133">Transmembrane helix</keyword>
<evidence type="ECO:0000259" key="7">
    <source>
        <dbReference type="PROSITE" id="PS50850"/>
    </source>
</evidence>
<dbReference type="InterPro" id="IPR050382">
    <property type="entry name" value="MFS_Na/Anion_cotransporter"/>
</dbReference>
<comment type="similarity">
    <text evidence="5">Belongs to the major facilitator superfamily. Phthalate permease family.</text>
</comment>
<keyword evidence="2 6" id="KW-0812">Transmembrane</keyword>
<dbReference type="InterPro" id="IPR036259">
    <property type="entry name" value="MFS_trans_sf"/>
</dbReference>
<proteinExistence type="inferred from homology"/>
<dbReference type="Proteomes" id="UP000270661">
    <property type="component" value="Unassembled WGS sequence"/>
</dbReference>
<dbReference type="OrthoDB" id="6627132at2"/>
<feature type="transmembrane region" description="Helical" evidence="6">
    <location>
        <begin position="353"/>
        <end position="374"/>
    </location>
</feature>
<organism evidence="8 9">
    <name type="scientific">Pseudomonas corrugata</name>
    <dbReference type="NCBI Taxonomy" id="47879"/>
    <lineage>
        <taxon>Bacteria</taxon>
        <taxon>Pseudomonadati</taxon>
        <taxon>Pseudomonadota</taxon>
        <taxon>Gammaproteobacteria</taxon>
        <taxon>Pseudomonadales</taxon>
        <taxon>Pseudomonadaceae</taxon>
        <taxon>Pseudomonas</taxon>
    </lineage>
</organism>
<dbReference type="CDD" id="cd17319">
    <property type="entry name" value="MFS_ExuT_GudP_like"/>
    <property type="match status" value="1"/>
</dbReference>
<dbReference type="GO" id="GO:0016020">
    <property type="term" value="C:membrane"/>
    <property type="evidence" value="ECO:0007669"/>
    <property type="project" value="UniProtKB-SubCell"/>
</dbReference>
<name>A0A3M3EWF3_9PSED</name>
<evidence type="ECO:0000256" key="1">
    <source>
        <dbReference type="ARBA" id="ARBA00004141"/>
    </source>
</evidence>
<feature type="transmembrane region" description="Helical" evidence="6">
    <location>
        <begin position="162"/>
        <end position="183"/>
    </location>
</feature>
<dbReference type="Pfam" id="PF07690">
    <property type="entry name" value="MFS_1"/>
    <property type="match status" value="1"/>
</dbReference>
<keyword evidence="9" id="KW-1185">Reference proteome</keyword>
<gene>
    <name evidence="8" type="ORF">ALQ77_01311</name>
</gene>
<sequence length="450" mass="48965">MSNSHTSQTTAPPLAANALDATVSARLPSRRRWFMLSLLLIATIINYIDRVNISIAAPFMAKDLGLDKIEMGLIFSAFAWTYAIALVPAGFIADRFGSRFTYGVSLISWSTVTVCQGLATGFASLFGLRLAVGAMEAPAFPANSRAVTVWFPARERGVASSIYVCGQYLGTALFTGALLWLATTYDWRHVFYSTGALGIVFGVLWLYLYRDPMNCKKVSKQELKYIEAGGGLVKSSQERTRFNWRQIAELFSYRQVWAICIGKFASTSALYFFLTWFPTYLIEERQLTMIKAGIFAVLPFVGATVGILLAGIISDLLIRRGYSLSFARKLPLVVGSMLGMSIVLVNFTDSNVICIAILTIAFFAQGIASSSWAAVSEVAPKELIGLTGGITSLAANIGGIVTPIVIGAIVQKTGSFALAFWFIGGVALMGTLSYSFLLGRLYRIELKTRA</sequence>
<dbReference type="RefSeq" id="WP_024776856.1">
    <property type="nucleotide sequence ID" value="NZ_CP014262.1"/>
</dbReference>
<dbReference type="PANTHER" id="PTHR11662:SF333">
    <property type="entry name" value="D-GALACTONATE TRANSPORTER"/>
    <property type="match status" value="1"/>
</dbReference>
<evidence type="ECO:0000313" key="9">
    <source>
        <dbReference type="Proteomes" id="UP000270661"/>
    </source>
</evidence>
<evidence type="ECO:0000256" key="2">
    <source>
        <dbReference type="ARBA" id="ARBA00022692"/>
    </source>
</evidence>
<evidence type="ECO:0000256" key="3">
    <source>
        <dbReference type="ARBA" id="ARBA00022989"/>
    </source>
</evidence>
<keyword evidence="4 6" id="KW-0472">Membrane</keyword>
<dbReference type="InterPro" id="IPR011701">
    <property type="entry name" value="MFS"/>
</dbReference>
<dbReference type="Gene3D" id="1.20.1250.20">
    <property type="entry name" value="MFS general substrate transporter like domains"/>
    <property type="match status" value="2"/>
</dbReference>
<feature type="transmembrane region" description="Helical" evidence="6">
    <location>
        <begin position="330"/>
        <end position="347"/>
    </location>
</feature>
<evidence type="ECO:0000256" key="6">
    <source>
        <dbReference type="SAM" id="Phobius"/>
    </source>
</evidence>
<feature type="transmembrane region" description="Helical" evidence="6">
    <location>
        <begin position="416"/>
        <end position="439"/>
    </location>
</feature>